<dbReference type="PROSITE" id="PS50041">
    <property type="entry name" value="C_TYPE_LECTIN_2"/>
    <property type="match status" value="4"/>
</dbReference>
<dbReference type="SUPFAM" id="SSF56436">
    <property type="entry name" value="C-type lectin-like"/>
    <property type="match status" value="6"/>
</dbReference>
<evidence type="ECO:0000313" key="2">
    <source>
        <dbReference type="EMBL" id="KAK7893203.1"/>
    </source>
</evidence>
<gene>
    <name evidence="2" type="ORF">WMY93_022355</name>
</gene>
<dbReference type="Pfam" id="PF00059">
    <property type="entry name" value="Lectin_C"/>
    <property type="match status" value="4"/>
</dbReference>
<keyword evidence="3" id="KW-1185">Reference proteome</keyword>
<accession>A0AAW0N7X2</accession>
<dbReference type="InterPro" id="IPR016186">
    <property type="entry name" value="C-type_lectin-like/link_sf"/>
</dbReference>
<dbReference type="AlphaFoldDB" id="A0AAW0N7X2"/>
<dbReference type="InterPro" id="IPR016187">
    <property type="entry name" value="CTDL_fold"/>
</dbReference>
<proteinExistence type="predicted"/>
<organism evidence="2 3">
    <name type="scientific">Mugilogobius chulae</name>
    <name type="common">yellowstripe goby</name>
    <dbReference type="NCBI Taxonomy" id="88201"/>
    <lineage>
        <taxon>Eukaryota</taxon>
        <taxon>Metazoa</taxon>
        <taxon>Chordata</taxon>
        <taxon>Craniata</taxon>
        <taxon>Vertebrata</taxon>
        <taxon>Euteleostomi</taxon>
        <taxon>Actinopterygii</taxon>
        <taxon>Neopterygii</taxon>
        <taxon>Teleostei</taxon>
        <taxon>Neoteleostei</taxon>
        <taxon>Acanthomorphata</taxon>
        <taxon>Gobiaria</taxon>
        <taxon>Gobiiformes</taxon>
        <taxon>Gobioidei</taxon>
        <taxon>Gobiidae</taxon>
        <taxon>Gobionellinae</taxon>
        <taxon>Mugilogobius</taxon>
    </lineage>
</organism>
<feature type="domain" description="C-type lectin" evidence="1">
    <location>
        <begin position="260"/>
        <end position="375"/>
    </location>
</feature>
<dbReference type="CDD" id="cd00037">
    <property type="entry name" value="CLECT"/>
    <property type="match status" value="2"/>
</dbReference>
<feature type="domain" description="C-type lectin" evidence="1">
    <location>
        <begin position="133"/>
        <end position="227"/>
    </location>
</feature>
<protein>
    <recommendedName>
        <fullName evidence="1">C-type lectin domain-containing protein</fullName>
    </recommendedName>
</protein>
<dbReference type="Gene3D" id="3.10.100.10">
    <property type="entry name" value="Mannose-Binding Protein A, subunit A"/>
    <property type="match status" value="6"/>
</dbReference>
<dbReference type="PANTHER" id="PTHR45784">
    <property type="entry name" value="C-TYPE LECTIN DOMAIN FAMILY 20 MEMBER A-RELATED"/>
    <property type="match status" value="1"/>
</dbReference>
<evidence type="ECO:0000259" key="1">
    <source>
        <dbReference type="PROSITE" id="PS50041"/>
    </source>
</evidence>
<sequence length="683" mass="79741">MDGSRRFTFFCYKVHAIREKKTWYEALDYCRQNHKDLASVASETEMMLIEKELTKQLSRNQELGDAQDHCRTEYTDLAPISNEYDSNLLFQLNDEQEATTKSGLAHTEHQQLRSVVVVWSDLTWNDIPGNLHFPFFCYQVHAVMERKTFEEALDHCRRNHRDLASVASDTELMLMKAELSGLLITEYVWIGMRFLGDEWMWVDGQPLEYESWGLQGKLSCPKIRRCGALRVLDLSLLINGIHSLEELVDCKAVSVIYGKYVFVSESKNWDDAQDHCRTEYTDLAPISNEYDRNLLFQLNDEARNFSRIWIGLTRNTSDFDQWLWSGGLEVEEDKTFWRVGEPNNYLDRNEDRGHTYSDMTWNDARRHAEFPFFCYQVHAVMERKTFEEALDHCRRNHRDLASVASDTELMLMKAELSGLLITEYVWIGMRFLGDEWMWVDGQPLEYESWGLQGKLGCPKIGRCGALRVLDLSLLINGIHSLEELVDVKRIKNWDDAQDHCRTEYTDLAPISNEYDRNLLFQLNDEARSFYQIWIGLTRNTSNYDQWLWSGGLEVDQDKTFWHVGEPNNGNGNNEDKGHTYNDLTWNDIPRNMLFPFFCYQVHAVMERKTFEEALDHCRRNHRDLASVASDTELMLMKAELSGLLITEYVWIGMRFLGMSGCGWMGSLWSMSRGVCRVSSAVLR</sequence>
<dbReference type="EMBL" id="JBBPFD010000016">
    <property type="protein sequence ID" value="KAK7893203.1"/>
    <property type="molecule type" value="Genomic_DNA"/>
</dbReference>
<dbReference type="SMART" id="SM00034">
    <property type="entry name" value="CLECT"/>
    <property type="match status" value="3"/>
</dbReference>
<dbReference type="InterPro" id="IPR001304">
    <property type="entry name" value="C-type_lectin-like"/>
</dbReference>
<feature type="domain" description="C-type lectin" evidence="1">
    <location>
        <begin position="370"/>
        <end position="467"/>
    </location>
</feature>
<comment type="caution">
    <text evidence="2">The sequence shown here is derived from an EMBL/GenBank/DDBJ whole genome shotgun (WGS) entry which is preliminary data.</text>
</comment>
<name>A0AAW0N7X2_9GOBI</name>
<reference evidence="3" key="1">
    <citation type="submission" date="2024-04" db="EMBL/GenBank/DDBJ databases">
        <title>Salinicola lusitanus LLJ914,a marine bacterium isolated from the Okinawa Trough.</title>
        <authorList>
            <person name="Li J."/>
        </authorList>
    </citation>
    <scope>NUCLEOTIDE SEQUENCE [LARGE SCALE GENOMIC DNA]</scope>
</reference>
<feature type="domain" description="C-type lectin" evidence="1">
    <location>
        <begin position="491"/>
        <end position="599"/>
    </location>
</feature>
<dbReference type="Proteomes" id="UP001460270">
    <property type="component" value="Unassembled WGS sequence"/>
</dbReference>
<evidence type="ECO:0000313" key="3">
    <source>
        <dbReference type="Proteomes" id="UP001460270"/>
    </source>
</evidence>
<dbReference type="PANTHER" id="PTHR45784:SF8">
    <property type="entry name" value="C-TYPE MANNOSE RECEPTOR 2-RELATED"/>
    <property type="match status" value="1"/>
</dbReference>